<gene>
    <name evidence="4" type="ORF">FAZ98_33465</name>
</gene>
<dbReference type="PANTHER" id="PTHR30466">
    <property type="entry name" value="FLAVIN REDUCTASE"/>
    <property type="match status" value="1"/>
</dbReference>
<organism evidence="4 5">
    <name type="scientific">Paraburkholderia acidisoli</name>
    <dbReference type="NCBI Taxonomy" id="2571748"/>
    <lineage>
        <taxon>Bacteria</taxon>
        <taxon>Pseudomonadati</taxon>
        <taxon>Pseudomonadota</taxon>
        <taxon>Betaproteobacteria</taxon>
        <taxon>Burkholderiales</taxon>
        <taxon>Burkholderiaceae</taxon>
        <taxon>Paraburkholderia</taxon>
    </lineage>
</organism>
<evidence type="ECO:0000259" key="3">
    <source>
        <dbReference type="SMART" id="SM00903"/>
    </source>
</evidence>
<evidence type="ECO:0000256" key="1">
    <source>
        <dbReference type="ARBA" id="ARBA00008898"/>
    </source>
</evidence>
<dbReference type="KEGG" id="pacs:FAZ98_33465"/>
<dbReference type="EMBL" id="CP046916">
    <property type="protein sequence ID" value="QGZ66662.1"/>
    <property type="molecule type" value="Genomic_DNA"/>
</dbReference>
<dbReference type="SMART" id="SM00903">
    <property type="entry name" value="Flavin_Reduct"/>
    <property type="match status" value="1"/>
</dbReference>
<dbReference type="InterPro" id="IPR012349">
    <property type="entry name" value="Split_barrel_FMN-bd"/>
</dbReference>
<dbReference type="OrthoDB" id="8525727at2"/>
<dbReference type="RefSeq" id="WP_158958214.1">
    <property type="nucleotide sequence ID" value="NZ_CP046916.1"/>
</dbReference>
<dbReference type="PANTHER" id="PTHR30466:SF11">
    <property type="entry name" value="FLAVIN-DEPENDENT MONOOXYGENASE, REDUCTASE SUBUNIT HSAB"/>
    <property type="match status" value="1"/>
</dbReference>
<reference evidence="4 5" key="1">
    <citation type="submission" date="2019-12" db="EMBL/GenBank/DDBJ databases">
        <title>Paraburkholderia acidiphila 7Q-K02 sp. nov and Paraburkholderia acidisoli DHF22 sp. nov., two strains isolated from forest soil.</title>
        <authorList>
            <person name="Gao Z."/>
            <person name="Qiu L."/>
        </authorList>
    </citation>
    <scope>NUCLEOTIDE SEQUENCE [LARGE SCALE GENOMIC DNA]</scope>
    <source>
        <strain evidence="4 5">DHF22</strain>
    </source>
</reference>
<dbReference type="InterPro" id="IPR002563">
    <property type="entry name" value="Flavin_Rdtase-like_dom"/>
</dbReference>
<dbReference type="Gene3D" id="2.30.110.10">
    <property type="entry name" value="Electron Transport, Fmn-binding Protein, Chain A"/>
    <property type="match status" value="1"/>
</dbReference>
<accession>A0A7Z2GRK1</accession>
<dbReference type="Proteomes" id="UP000433577">
    <property type="component" value="Chromosome 4"/>
</dbReference>
<dbReference type="GO" id="GO:0010181">
    <property type="term" value="F:FMN binding"/>
    <property type="evidence" value="ECO:0007669"/>
    <property type="project" value="InterPro"/>
</dbReference>
<protein>
    <submittedName>
        <fullName evidence="4">Flavin reductase</fullName>
    </submittedName>
</protein>
<dbReference type="InterPro" id="IPR050268">
    <property type="entry name" value="NADH-dep_flavin_reductase"/>
</dbReference>
<keyword evidence="2" id="KW-0560">Oxidoreductase</keyword>
<proteinExistence type="inferred from homology"/>
<dbReference type="SUPFAM" id="SSF50475">
    <property type="entry name" value="FMN-binding split barrel"/>
    <property type="match status" value="1"/>
</dbReference>
<name>A0A7Z2GRK1_9BURK</name>
<evidence type="ECO:0000313" key="5">
    <source>
        <dbReference type="Proteomes" id="UP000433577"/>
    </source>
</evidence>
<dbReference type="AlphaFoldDB" id="A0A7Z2GRK1"/>
<evidence type="ECO:0000256" key="2">
    <source>
        <dbReference type="ARBA" id="ARBA00023002"/>
    </source>
</evidence>
<dbReference type="Pfam" id="PF01613">
    <property type="entry name" value="Flavin_Reduct"/>
    <property type="match status" value="1"/>
</dbReference>
<keyword evidence="5" id="KW-1185">Reference proteome</keyword>
<feature type="domain" description="Flavin reductase like" evidence="3">
    <location>
        <begin position="21"/>
        <end position="167"/>
    </location>
</feature>
<comment type="similarity">
    <text evidence="1">Belongs to the non-flavoprotein flavin reductase family.</text>
</comment>
<sequence length="178" mass="18291">MNAPEAIAAPGLAAAEFKRGMRQLAASVSIITAHHAGQRAGLTATAVTSVCADPPTLLVCVNRSSQTFPLMRAAGRFSVNLLAAEHSDVAARFADAALHGEAKFAHGVWHAGDNGAPRLHAATATFECETRSLSEVGTHGIFVAAVTRIHVDTGRAPLLHFDGALVTLPPAASASARG</sequence>
<dbReference type="GO" id="GO:0042602">
    <property type="term" value="F:riboflavin reductase (NADPH) activity"/>
    <property type="evidence" value="ECO:0007669"/>
    <property type="project" value="TreeGrafter"/>
</dbReference>
<evidence type="ECO:0000313" key="4">
    <source>
        <dbReference type="EMBL" id="QGZ66662.1"/>
    </source>
</evidence>